<evidence type="ECO:0000256" key="1">
    <source>
        <dbReference type="ARBA" id="ARBA00005820"/>
    </source>
</evidence>
<evidence type="ECO:0000313" key="10">
    <source>
        <dbReference type="Proteomes" id="UP000001551"/>
    </source>
</evidence>
<dbReference type="SMART" id="SM00448">
    <property type="entry name" value="REC"/>
    <property type="match status" value="1"/>
</dbReference>
<feature type="modified residue" description="4-aspartylphosphate" evidence="7">
    <location>
        <position position="54"/>
    </location>
</feature>
<dbReference type="AlphaFoldDB" id="E6U8C6"/>
<dbReference type="SMART" id="SM01043">
    <property type="entry name" value="BTAD"/>
    <property type="match status" value="1"/>
</dbReference>
<keyword evidence="4" id="KW-0238">DNA-binding</keyword>
<dbReference type="Pfam" id="PF03704">
    <property type="entry name" value="BTAD"/>
    <property type="match status" value="1"/>
</dbReference>
<dbReference type="EMBL" id="CP002400">
    <property type="protein sequence ID" value="ADU28245.1"/>
    <property type="molecule type" value="Genomic_DNA"/>
</dbReference>
<dbReference type="PROSITE" id="PS50110">
    <property type="entry name" value="RESPONSE_REGULATORY"/>
    <property type="match status" value="1"/>
</dbReference>
<accession>E6U8C6</accession>
<dbReference type="SUPFAM" id="SSF46894">
    <property type="entry name" value="C-terminal effector domain of the bipartite response regulators"/>
    <property type="match status" value="1"/>
</dbReference>
<name>E6U8C6_ETHHY</name>
<dbReference type="GO" id="GO:0006355">
    <property type="term" value="P:regulation of DNA-templated transcription"/>
    <property type="evidence" value="ECO:0007669"/>
    <property type="project" value="InterPro"/>
</dbReference>
<dbReference type="RefSeq" id="WP_013486588.1">
    <property type="nucleotide sequence ID" value="NC_014828.1"/>
</dbReference>
<dbReference type="InterPro" id="IPR011006">
    <property type="entry name" value="CheY-like_superfamily"/>
</dbReference>
<dbReference type="Pfam" id="PF00072">
    <property type="entry name" value="Response_reg"/>
    <property type="match status" value="1"/>
</dbReference>
<dbReference type="InterPro" id="IPR051677">
    <property type="entry name" value="AfsR-DnrI-RedD_regulator"/>
</dbReference>
<organism evidence="9 10">
    <name type="scientific">Ethanoligenens harbinense (strain DSM 18485 / JCM 12961 / CGMCC 1.5033 / YUAN-3)</name>
    <dbReference type="NCBI Taxonomy" id="663278"/>
    <lineage>
        <taxon>Bacteria</taxon>
        <taxon>Bacillati</taxon>
        <taxon>Bacillota</taxon>
        <taxon>Clostridia</taxon>
        <taxon>Eubacteriales</taxon>
        <taxon>Oscillospiraceae</taxon>
        <taxon>Ethanoligenens</taxon>
    </lineage>
</organism>
<evidence type="ECO:0000256" key="2">
    <source>
        <dbReference type="ARBA" id="ARBA00018672"/>
    </source>
</evidence>
<keyword evidence="5" id="KW-0804">Transcription</keyword>
<dbReference type="InterPro" id="IPR011990">
    <property type="entry name" value="TPR-like_helical_dom_sf"/>
</dbReference>
<dbReference type="PANTHER" id="PTHR35807">
    <property type="entry name" value="TRANSCRIPTIONAL REGULATOR REDD-RELATED"/>
    <property type="match status" value="1"/>
</dbReference>
<dbReference type="eggNOG" id="COG3947">
    <property type="taxonomic scope" value="Bacteria"/>
</dbReference>
<dbReference type="InterPro" id="IPR016032">
    <property type="entry name" value="Sig_transdc_resp-reg_C-effctor"/>
</dbReference>
<dbReference type="HOGENOM" id="CLU_000445_14_3_9"/>
<feature type="domain" description="Response regulatory" evidence="8">
    <location>
        <begin position="3"/>
        <end position="117"/>
    </location>
</feature>
<evidence type="ECO:0000313" key="9">
    <source>
        <dbReference type="EMBL" id="ADU28245.1"/>
    </source>
</evidence>
<dbReference type="InterPro" id="IPR005158">
    <property type="entry name" value="BTAD"/>
</dbReference>
<comment type="function">
    <text evidence="6">May play the central regulatory role in sporulation. It may be an element of the effector pathway responsible for the activation of sporulation genes in response to nutritional stress. Spo0A may act in concert with spo0H (a sigma factor) to control the expression of some genes that are critical to the sporulation process.</text>
</comment>
<keyword evidence="10" id="KW-1185">Reference proteome</keyword>
<keyword evidence="3" id="KW-0805">Transcription regulation</keyword>
<dbReference type="InterPro" id="IPR036388">
    <property type="entry name" value="WH-like_DNA-bd_sf"/>
</dbReference>
<evidence type="ECO:0000256" key="7">
    <source>
        <dbReference type="PROSITE-ProRule" id="PRU00169"/>
    </source>
</evidence>
<dbReference type="Gene3D" id="1.25.40.10">
    <property type="entry name" value="Tetratricopeptide repeat domain"/>
    <property type="match status" value="1"/>
</dbReference>
<dbReference type="InterPro" id="IPR001789">
    <property type="entry name" value="Sig_transdc_resp-reg_receiver"/>
</dbReference>
<comment type="similarity">
    <text evidence="1">Belongs to the AfsR/DnrI/RedD regulatory family.</text>
</comment>
<evidence type="ECO:0000256" key="6">
    <source>
        <dbReference type="ARBA" id="ARBA00024867"/>
    </source>
</evidence>
<evidence type="ECO:0000259" key="8">
    <source>
        <dbReference type="PROSITE" id="PS50110"/>
    </source>
</evidence>
<evidence type="ECO:0000256" key="4">
    <source>
        <dbReference type="ARBA" id="ARBA00023125"/>
    </source>
</evidence>
<dbReference type="Proteomes" id="UP000001551">
    <property type="component" value="Chromosome"/>
</dbReference>
<reference evidence="9 10" key="1">
    <citation type="submission" date="2010-12" db="EMBL/GenBank/DDBJ databases">
        <title>Complete sequence of Ethanoligenens harbinense YUAN-3.</title>
        <authorList>
            <person name="Lucas S."/>
            <person name="Copeland A."/>
            <person name="Lapidus A."/>
            <person name="Cheng J.-F."/>
            <person name="Bruce D."/>
            <person name="Goodwin L."/>
            <person name="Pitluck S."/>
            <person name="Chertkov O."/>
            <person name="Misra M."/>
            <person name="Detter J.C."/>
            <person name="Han C."/>
            <person name="Tapia R."/>
            <person name="Land M."/>
            <person name="Hauser L."/>
            <person name="Jeffries C."/>
            <person name="Kyrpides N."/>
            <person name="Ivanova N."/>
            <person name="Mikhailova N."/>
            <person name="Wang A."/>
            <person name="Mouttaki H."/>
            <person name="He Z."/>
            <person name="Zhou J."/>
            <person name="Hemme C.L."/>
            <person name="Woyke T."/>
        </authorList>
    </citation>
    <scope>NUCLEOTIDE SEQUENCE [LARGE SCALE GENOMIC DNA]</scope>
    <source>
        <strain evidence="10">DSM 18485 / JCM 12961 / CGMCC 1.5033 / YUAN-3</strain>
    </source>
</reference>
<dbReference type="SUPFAM" id="SSF48452">
    <property type="entry name" value="TPR-like"/>
    <property type="match status" value="1"/>
</dbReference>
<dbReference type="GO" id="GO:0000160">
    <property type="term" value="P:phosphorelay signal transduction system"/>
    <property type="evidence" value="ECO:0007669"/>
    <property type="project" value="InterPro"/>
</dbReference>
<gene>
    <name evidence="9" type="ordered locus">Ethha_2753</name>
</gene>
<dbReference type="Gene3D" id="1.10.10.10">
    <property type="entry name" value="Winged helix-like DNA-binding domain superfamily/Winged helix DNA-binding domain"/>
    <property type="match status" value="1"/>
</dbReference>
<dbReference type="InterPro" id="IPR001867">
    <property type="entry name" value="OmpR/PhoB-type_DNA-bd"/>
</dbReference>
<evidence type="ECO:0000256" key="5">
    <source>
        <dbReference type="ARBA" id="ARBA00023163"/>
    </source>
</evidence>
<dbReference type="Gene3D" id="3.40.50.2300">
    <property type="match status" value="1"/>
</dbReference>
<sequence length="383" mass="43811">MLTAILFDDEKPDFLMLERYLRDTGRVQVLGAYRTYSGLMDAARNQKPDVAFLDVEPPEKSGLAAARELQKVSPETDTVFVSACRQYALDAFDLNAVDYLLKPVQIGRLMRTVERLCERRRLRTGEALEPPSGFQLRCMGEFNLYDGENGFLHWPTQKTQELLAFLWRNRGRTVGTSVLTETLWPELDNVRARNNLYTTIYNLKKELGRFVGEEVAISKSSGGYQLFTTLKSDAECIEELLKTVGQGEFEEDLRRYRQAMSLYTGNLFGAEDYAWAHGAQAFLLELFQKHGMRLANRLLGKNRWREAQEILQYLLLRDPCCEGAYILLIRTHAVAGDVAETRQCYMRYCKMMQNEFAVTPRELDEILGKAGASARNVHKPLDA</sequence>
<dbReference type="SMART" id="SM00862">
    <property type="entry name" value="Trans_reg_C"/>
    <property type="match status" value="1"/>
</dbReference>
<protein>
    <recommendedName>
        <fullName evidence="2">Stage 0 sporulation protein A homolog</fullName>
    </recommendedName>
</protein>
<dbReference type="KEGG" id="eha:Ethha_2753"/>
<dbReference type="PANTHER" id="PTHR35807:SF1">
    <property type="entry name" value="TRANSCRIPTIONAL REGULATOR REDD"/>
    <property type="match status" value="1"/>
</dbReference>
<dbReference type="STRING" id="663278.Ethha_2753"/>
<keyword evidence="7" id="KW-0597">Phosphoprotein</keyword>
<dbReference type="SUPFAM" id="SSF52172">
    <property type="entry name" value="CheY-like"/>
    <property type="match status" value="1"/>
</dbReference>
<dbReference type="GO" id="GO:0003677">
    <property type="term" value="F:DNA binding"/>
    <property type="evidence" value="ECO:0007669"/>
    <property type="project" value="UniProtKB-KW"/>
</dbReference>
<proteinExistence type="inferred from homology"/>
<evidence type="ECO:0000256" key="3">
    <source>
        <dbReference type="ARBA" id="ARBA00023015"/>
    </source>
</evidence>